<accession>A0ABV8Q1S6</accession>
<dbReference type="InterPro" id="IPR011008">
    <property type="entry name" value="Dimeric_a/b-barrel"/>
</dbReference>
<protein>
    <submittedName>
        <fullName evidence="3">NIPSNAP family protein</fullName>
    </submittedName>
</protein>
<dbReference type="RefSeq" id="WP_379015813.1">
    <property type="nucleotide sequence ID" value="NZ_JBHSDC010000031.1"/>
</dbReference>
<name>A0ABV8Q1S6_9BACT</name>
<dbReference type="InterPro" id="IPR012577">
    <property type="entry name" value="NIPSNAP"/>
</dbReference>
<dbReference type="SUPFAM" id="SSF54909">
    <property type="entry name" value="Dimeric alpha+beta barrel"/>
    <property type="match status" value="1"/>
</dbReference>
<feature type="signal peptide" evidence="1">
    <location>
        <begin position="1"/>
        <end position="23"/>
    </location>
</feature>
<keyword evidence="4" id="KW-1185">Reference proteome</keyword>
<evidence type="ECO:0000313" key="4">
    <source>
        <dbReference type="Proteomes" id="UP001595906"/>
    </source>
</evidence>
<evidence type="ECO:0000313" key="3">
    <source>
        <dbReference type="EMBL" id="MFC4233505.1"/>
    </source>
</evidence>
<keyword evidence="1" id="KW-0732">Signal</keyword>
<proteinExistence type="predicted"/>
<dbReference type="Pfam" id="PF07978">
    <property type="entry name" value="NIPSNAP"/>
    <property type="match status" value="1"/>
</dbReference>
<organism evidence="3 4">
    <name type="scientific">Parasediminibacterium paludis</name>
    <dbReference type="NCBI Taxonomy" id="908966"/>
    <lineage>
        <taxon>Bacteria</taxon>
        <taxon>Pseudomonadati</taxon>
        <taxon>Bacteroidota</taxon>
        <taxon>Chitinophagia</taxon>
        <taxon>Chitinophagales</taxon>
        <taxon>Chitinophagaceae</taxon>
        <taxon>Parasediminibacterium</taxon>
    </lineage>
</organism>
<dbReference type="EMBL" id="JBHSDC010000031">
    <property type="protein sequence ID" value="MFC4233505.1"/>
    <property type="molecule type" value="Genomic_DNA"/>
</dbReference>
<gene>
    <name evidence="3" type="ORF">ACFOW1_16510</name>
</gene>
<reference evidence="4" key="1">
    <citation type="journal article" date="2019" name="Int. J. Syst. Evol. Microbiol.">
        <title>The Global Catalogue of Microorganisms (GCM) 10K type strain sequencing project: providing services to taxonomists for standard genome sequencing and annotation.</title>
        <authorList>
            <consortium name="The Broad Institute Genomics Platform"/>
            <consortium name="The Broad Institute Genome Sequencing Center for Infectious Disease"/>
            <person name="Wu L."/>
            <person name="Ma J."/>
        </authorList>
    </citation>
    <scope>NUCLEOTIDE SEQUENCE [LARGE SCALE GENOMIC DNA]</scope>
    <source>
        <strain evidence="4">CECT 8010</strain>
    </source>
</reference>
<comment type="caution">
    <text evidence="3">The sequence shown here is derived from an EMBL/GenBank/DDBJ whole genome shotgun (WGS) entry which is preliminary data.</text>
</comment>
<evidence type="ECO:0000256" key="1">
    <source>
        <dbReference type="SAM" id="SignalP"/>
    </source>
</evidence>
<dbReference type="Proteomes" id="UP001595906">
    <property type="component" value="Unassembled WGS sequence"/>
</dbReference>
<sequence>MKKYLTTIACIVFATALSSFTQAKVKATPEGEYYQLNVYHFKTNNQIEITETYLQNSYLPTLHGIGIKNIGVFTSIDNDTAADKKLYVLVPIKGLNQLADIPQILTTKNDTSSYTSAAYNQPSFERIETIVLKSFELMPRLQTPQLTAAFQERVYELRSYEAPTPLLYRQKVKMFNAGGEIALFRRLGFNAVFYAEVLAGSKMPNLMYMTTFNNRADREAHWKTFSSDTEWKTLSALPEYLHTVSKADIYFLRPTSYSDY</sequence>
<feature type="domain" description="NIPSNAP" evidence="2">
    <location>
        <begin position="155"/>
        <end position="258"/>
    </location>
</feature>
<feature type="chain" id="PRO_5046673864" evidence="1">
    <location>
        <begin position="24"/>
        <end position="260"/>
    </location>
</feature>
<dbReference type="Gene3D" id="3.30.70.100">
    <property type="match status" value="1"/>
</dbReference>
<evidence type="ECO:0000259" key="2">
    <source>
        <dbReference type="Pfam" id="PF07978"/>
    </source>
</evidence>